<feature type="transmembrane region" description="Helical" evidence="1">
    <location>
        <begin position="47"/>
        <end position="67"/>
    </location>
</feature>
<feature type="transmembrane region" description="Helical" evidence="1">
    <location>
        <begin position="121"/>
        <end position="139"/>
    </location>
</feature>
<accession>A0A382S4U6</accession>
<keyword evidence="1" id="KW-0812">Transmembrane</keyword>
<evidence type="ECO:0008006" key="3">
    <source>
        <dbReference type="Google" id="ProtNLM"/>
    </source>
</evidence>
<evidence type="ECO:0000313" key="2">
    <source>
        <dbReference type="EMBL" id="SVD04939.1"/>
    </source>
</evidence>
<keyword evidence="1" id="KW-1133">Transmembrane helix</keyword>
<dbReference type="EMBL" id="UINC01126449">
    <property type="protein sequence ID" value="SVD04939.1"/>
    <property type="molecule type" value="Genomic_DNA"/>
</dbReference>
<organism evidence="2">
    <name type="scientific">marine metagenome</name>
    <dbReference type="NCBI Taxonomy" id="408172"/>
    <lineage>
        <taxon>unclassified sequences</taxon>
        <taxon>metagenomes</taxon>
        <taxon>ecological metagenomes</taxon>
    </lineage>
</organism>
<name>A0A382S4U6_9ZZZZ</name>
<dbReference type="AlphaFoldDB" id="A0A382S4U6"/>
<feature type="transmembrane region" description="Helical" evidence="1">
    <location>
        <begin position="7"/>
        <end position="27"/>
    </location>
</feature>
<keyword evidence="1" id="KW-0472">Membrane</keyword>
<proteinExistence type="predicted"/>
<gene>
    <name evidence="2" type="ORF">METZ01_LOCUS357793</name>
</gene>
<evidence type="ECO:0000256" key="1">
    <source>
        <dbReference type="SAM" id="Phobius"/>
    </source>
</evidence>
<feature type="transmembrane region" description="Helical" evidence="1">
    <location>
        <begin position="88"/>
        <end position="106"/>
    </location>
</feature>
<protein>
    <recommendedName>
        <fullName evidence="3">Copper resistance protein D domain-containing protein</fullName>
    </recommendedName>
</protein>
<reference evidence="2" key="1">
    <citation type="submission" date="2018-05" db="EMBL/GenBank/DDBJ databases">
        <authorList>
            <person name="Lanie J.A."/>
            <person name="Ng W.-L."/>
            <person name="Kazmierczak K.M."/>
            <person name="Andrzejewski T.M."/>
            <person name="Davidsen T.M."/>
            <person name="Wayne K.J."/>
            <person name="Tettelin H."/>
            <person name="Glass J.I."/>
            <person name="Rusch D."/>
            <person name="Podicherti R."/>
            <person name="Tsui H.-C.T."/>
            <person name="Winkler M.E."/>
        </authorList>
    </citation>
    <scope>NUCLEOTIDE SEQUENCE</scope>
</reference>
<sequence>MSLLKNLLIWVHLLAMAGVFGGFLYGRLVFASADQSYQGVIHALLKITQFFIGLILISGFALFYFQVQNSFQAGISLGDIFRDGTTHVILTKFVLLIAVGAFSGIGSKKAREENYPVAEKMWLLALVSTSIAVFLGVMLRSI</sequence>